<accession>A0ABT7QLL9</accession>
<comment type="function">
    <text evidence="5">Could be a nuclease involved in processing of the 5'-end of pre-16S rRNA.</text>
</comment>
<evidence type="ECO:0000313" key="8">
    <source>
        <dbReference type="Proteomes" id="UP001168167"/>
    </source>
</evidence>
<keyword evidence="3 5" id="KW-0540">Nuclease</keyword>
<keyword evidence="2 5" id="KW-0690">Ribosome biogenesis</keyword>
<dbReference type="PANTHER" id="PTHR33317">
    <property type="entry name" value="POLYNUCLEOTIDYL TRANSFERASE, RIBONUCLEASE H-LIKE SUPERFAMILY PROTEIN"/>
    <property type="match status" value="1"/>
</dbReference>
<evidence type="ECO:0000256" key="4">
    <source>
        <dbReference type="ARBA" id="ARBA00022801"/>
    </source>
</evidence>
<evidence type="ECO:0000256" key="2">
    <source>
        <dbReference type="ARBA" id="ARBA00022517"/>
    </source>
</evidence>
<dbReference type="EMBL" id="JANQAO010000002">
    <property type="protein sequence ID" value="MDM5147587.1"/>
    <property type="molecule type" value="Genomic_DNA"/>
</dbReference>
<dbReference type="SUPFAM" id="SSF53098">
    <property type="entry name" value="Ribonuclease H-like"/>
    <property type="match status" value="1"/>
</dbReference>
<keyword evidence="8" id="KW-1185">Reference proteome</keyword>
<dbReference type="PANTHER" id="PTHR33317:SF4">
    <property type="entry name" value="POLYNUCLEOTIDYL TRANSFERASE, RIBONUCLEASE H-LIKE SUPERFAMILY PROTEIN"/>
    <property type="match status" value="1"/>
</dbReference>
<dbReference type="InterPro" id="IPR037027">
    <property type="entry name" value="YqgF/RNaseH-like_dom_sf"/>
</dbReference>
<dbReference type="InterPro" id="IPR005227">
    <property type="entry name" value="YqgF"/>
</dbReference>
<reference evidence="7" key="2">
    <citation type="journal article" date="2023" name="Microbiome">
        <title>Synthase-selected sorting approach identifies a beta-lactone synthase in a nudibranch symbiotic bacterium.</title>
        <authorList>
            <person name="Dzunkova M."/>
            <person name="La Clair J.J."/>
            <person name="Tyml T."/>
            <person name="Doud D."/>
            <person name="Schulz F."/>
            <person name="Piquer-Esteban S."/>
            <person name="Porcel Sanchis D."/>
            <person name="Osborn A."/>
            <person name="Robinson D."/>
            <person name="Louie K.B."/>
            <person name="Bowen B.P."/>
            <person name="Bowers R.M."/>
            <person name="Lee J."/>
            <person name="Arnau V."/>
            <person name="Diaz-Villanueva W."/>
            <person name="Stepanauskas R."/>
            <person name="Gosliner T."/>
            <person name="Date S.V."/>
            <person name="Northen T.R."/>
            <person name="Cheng J.F."/>
            <person name="Burkart M.D."/>
            <person name="Woyke T."/>
        </authorList>
    </citation>
    <scope>NUCLEOTIDE SEQUENCE</scope>
    <source>
        <strain evidence="7">Df01</strain>
    </source>
</reference>
<evidence type="ECO:0000313" key="7">
    <source>
        <dbReference type="EMBL" id="MDM5147587.1"/>
    </source>
</evidence>
<proteinExistence type="inferred from homology"/>
<dbReference type="InterPro" id="IPR012337">
    <property type="entry name" value="RNaseH-like_sf"/>
</dbReference>
<dbReference type="Proteomes" id="UP001168167">
    <property type="component" value="Unassembled WGS sequence"/>
</dbReference>
<sequence length="135" mass="14958">MLLAIDVGRKKSGIAVGNTLTASARPLTTVRGGRSSQLTAIGELIRQWQPQQIIVGLPRHMDDTEHSMTTYCRDFARRLQEQVNLPVAFADERLTTQIVAHHADTDSAAASVILQSWLDAQARKEIANRHFMAIL</sequence>
<comment type="similarity">
    <text evidence="5">Belongs to the YqgF HJR family.</text>
</comment>
<dbReference type="Gene3D" id="3.30.420.140">
    <property type="entry name" value="YqgF/RNase H-like domain"/>
    <property type="match status" value="1"/>
</dbReference>
<protein>
    <recommendedName>
        <fullName evidence="5">Putative pre-16S rRNA nuclease</fullName>
        <ecNumber evidence="5">3.1.-.-</ecNumber>
    </recommendedName>
</protein>
<dbReference type="CDD" id="cd16964">
    <property type="entry name" value="YqgF"/>
    <property type="match status" value="1"/>
</dbReference>
<organism evidence="7 8">
    <name type="scientific">Candidatus Doriopsillibacter californiensis</name>
    <dbReference type="NCBI Taxonomy" id="2970740"/>
    <lineage>
        <taxon>Bacteria</taxon>
        <taxon>Pseudomonadati</taxon>
        <taxon>Pseudomonadota</taxon>
        <taxon>Gammaproteobacteria</taxon>
        <taxon>Candidatus Tethybacterales</taxon>
        <taxon>Candidatus Persebacteraceae</taxon>
        <taxon>Candidatus Doriopsillibacter</taxon>
    </lineage>
</organism>
<dbReference type="EC" id="3.1.-.-" evidence="5"/>
<name>A0ABT7QLL9_9GAMM</name>
<evidence type="ECO:0000256" key="1">
    <source>
        <dbReference type="ARBA" id="ARBA00022490"/>
    </source>
</evidence>
<comment type="subcellular location">
    <subcellularLocation>
        <location evidence="5">Cytoplasm</location>
    </subcellularLocation>
</comment>
<keyword evidence="1 5" id="KW-0963">Cytoplasm</keyword>
<dbReference type="InterPro" id="IPR006641">
    <property type="entry name" value="YqgF/RNaseH-like_dom"/>
</dbReference>
<dbReference type="SMART" id="SM00732">
    <property type="entry name" value="YqgFc"/>
    <property type="match status" value="1"/>
</dbReference>
<feature type="domain" description="YqgF/RNase H-like" evidence="6">
    <location>
        <begin position="1"/>
        <end position="99"/>
    </location>
</feature>
<reference evidence="7" key="1">
    <citation type="submission" date="2022-08" db="EMBL/GenBank/DDBJ databases">
        <authorList>
            <person name="Dzunkova M."/>
            <person name="La Clair J."/>
            <person name="Tyml T."/>
            <person name="Doud D."/>
            <person name="Schulz F."/>
            <person name="Piquer S."/>
            <person name="Porcel Sanchis D."/>
            <person name="Osborn A."/>
            <person name="Robinson D."/>
            <person name="Louie K.B."/>
            <person name="Bowen B.P."/>
            <person name="Bowers R."/>
            <person name="Lee J."/>
            <person name="Arnau Llombart V."/>
            <person name="Diaz Villanueva W."/>
            <person name="Gosliner T."/>
            <person name="Northen T."/>
            <person name="Cheng J.-F."/>
            <person name="Burkart M.D."/>
            <person name="Woyke T."/>
        </authorList>
    </citation>
    <scope>NUCLEOTIDE SEQUENCE</scope>
    <source>
        <strain evidence="7">Df01</strain>
    </source>
</reference>
<dbReference type="Pfam" id="PF03652">
    <property type="entry name" value="RuvX"/>
    <property type="match status" value="1"/>
</dbReference>
<evidence type="ECO:0000259" key="6">
    <source>
        <dbReference type="SMART" id="SM00732"/>
    </source>
</evidence>
<comment type="caution">
    <text evidence="7">The sequence shown here is derived from an EMBL/GenBank/DDBJ whole genome shotgun (WGS) entry which is preliminary data.</text>
</comment>
<keyword evidence="4 5" id="KW-0378">Hydrolase</keyword>
<dbReference type="NCBIfam" id="TIGR00250">
    <property type="entry name" value="RNAse_H_YqgF"/>
    <property type="match status" value="1"/>
</dbReference>
<gene>
    <name evidence="7" type="primary">ruvX</name>
    <name evidence="7" type="ORF">NQX30_04280</name>
</gene>
<dbReference type="HAMAP" id="MF_00651">
    <property type="entry name" value="Nuclease_YqgF"/>
    <property type="match status" value="1"/>
</dbReference>
<evidence type="ECO:0000256" key="5">
    <source>
        <dbReference type="HAMAP-Rule" id="MF_00651"/>
    </source>
</evidence>
<evidence type="ECO:0000256" key="3">
    <source>
        <dbReference type="ARBA" id="ARBA00022722"/>
    </source>
</evidence>